<accession>A0A427YGI6</accession>
<keyword evidence="3" id="KW-0804">Transcription</keyword>
<dbReference type="GO" id="GO:0003700">
    <property type="term" value="F:DNA-binding transcription factor activity"/>
    <property type="evidence" value="ECO:0007669"/>
    <property type="project" value="InterPro"/>
</dbReference>
<comment type="caution">
    <text evidence="6">The sequence shown here is derived from an EMBL/GenBank/DDBJ whole genome shotgun (WGS) entry which is preliminary data.</text>
</comment>
<gene>
    <name evidence="6" type="primary">STE12_1</name>
    <name evidence="6" type="ORF">EHS25_001550</name>
</gene>
<comment type="similarity">
    <text evidence="5">Belongs to the STE12 transcription factor family.</text>
</comment>
<comment type="subcellular location">
    <subcellularLocation>
        <location evidence="1">Nucleus</location>
    </subcellularLocation>
</comment>
<dbReference type="GO" id="GO:0005634">
    <property type="term" value="C:nucleus"/>
    <property type="evidence" value="ECO:0007669"/>
    <property type="project" value="UniProtKB-SubCell"/>
</dbReference>
<dbReference type="GO" id="GO:0003677">
    <property type="term" value="F:DNA binding"/>
    <property type="evidence" value="ECO:0007669"/>
    <property type="project" value="UniProtKB-KW"/>
</dbReference>
<dbReference type="Pfam" id="PF02200">
    <property type="entry name" value="STE"/>
    <property type="match status" value="1"/>
</dbReference>
<evidence type="ECO:0000256" key="2">
    <source>
        <dbReference type="ARBA" id="ARBA00023015"/>
    </source>
</evidence>
<keyword evidence="2" id="KW-0805">Transcription regulation</keyword>
<name>A0A427YGI6_9TREE</name>
<dbReference type="AlphaFoldDB" id="A0A427YGI6"/>
<evidence type="ECO:0000313" key="6">
    <source>
        <dbReference type="EMBL" id="RSH90216.1"/>
    </source>
</evidence>
<evidence type="ECO:0000256" key="3">
    <source>
        <dbReference type="ARBA" id="ARBA00023163"/>
    </source>
</evidence>
<protein>
    <submittedName>
        <fullName evidence="6">Homeodomain transcription factor ste12</fullName>
    </submittedName>
</protein>
<dbReference type="PANTHER" id="PTHR47427:SF1">
    <property type="entry name" value="PROTEIN STE12"/>
    <property type="match status" value="1"/>
</dbReference>
<sequence>MADLSLPAKTYIASQGVPQGLYSGKSEVDLELDMLAEHPQHEDSIPITDQLHLFPLPVPENILPRPLTAGETESIETLSRLQFFLATAPTRWSNSTSSATSRIAKFQLPNGEHISCVFWGGLYHITGTDIVRALSFRFEAFGRPVQATKKWEEGVFSDLRNLKPGIDACLEEPKSALLDFLFRNGCIRTQKKVFYWFSVPHDRLFLDALERDLKREKAGQEPTTAVVGEPARSFRYDPRRSLYEQFAGQNPGMNGSIFVS</sequence>
<dbReference type="SMART" id="SM00424">
    <property type="entry name" value="STE"/>
    <property type="match status" value="1"/>
</dbReference>
<dbReference type="GO" id="GO:1990526">
    <property type="term" value="C:Ste12p-Dig1p-Dig2p complex"/>
    <property type="evidence" value="ECO:0007669"/>
    <property type="project" value="TreeGrafter"/>
</dbReference>
<dbReference type="PANTHER" id="PTHR47427">
    <property type="entry name" value="PROTEIN STE12"/>
    <property type="match status" value="1"/>
</dbReference>
<dbReference type="Proteomes" id="UP000279259">
    <property type="component" value="Unassembled WGS sequence"/>
</dbReference>
<dbReference type="InterPro" id="IPR003120">
    <property type="entry name" value="Ste12"/>
</dbReference>
<evidence type="ECO:0000256" key="5">
    <source>
        <dbReference type="ARBA" id="ARBA00024345"/>
    </source>
</evidence>
<evidence type="ECO:0000256" key="1">
    <source>
        <dbReference type="ARBA" id="ARBA00004123"/>
    </source>
</evidence>
<reference evidence="6 7" key="1">
    <citation type="submission" date="2018-11" db="EMBL/GenBank/DDBJ databases">
        <title>Genome sequence of Saitozyma podzolica DSM 27192.</title>
        <authorList>
            <person name="Aliyu H."/>
            <person name="Gorte O."/>
            <person name="Ochsenreither K."/>
        </authorList>
    </citation>
    <scope>NUCLEOTIDE SEQUENCE [LARGE SCALE GENOMIC DNA]</scope>
    <source>
        <strain evidence="6 7">DSM 27192</strain>
    </source>
</reference>
<evidence type="ECO:0000256" key="4">
    <source>
        <dbReference type="ARBA" id="ARBA00023242"/>
    </source>
</evidence>
<dbReference type="STRING" id="1890683.A0A427YGI6"/>
<keyword evidence="6" id="KW-0238">DNA-binding</keyword>
<dbReference type="GO" id="GO:1990527">
    <property type="term" value="C:Tec1p-Ste12p-Dig1p complex"/>
    <property type="evidence" value="ECO:0007669"/>
    <property type="project" value="TreeGrafter"/>
</dbReference>
<keyword evidence="7" id="KW-1185">Reference proteome</keyword>
<dbReference type="OrthoDB" id="1095242at2759"/>
<dbReference type="EMBL" id="RSCD01000011">
    <property type="protein sequence ID" value="RSH90216.1"/>
    <property type="molecule type" value="Genomic_DNA"/>
</dbReference>
<proteinExistence type="inferred from homology"/>
<evidence type="ECO:0000313" key="7">
    <source>
        <dbReference type="Proteomes" id="UP000279259"/>
    </source>
</evidence>
<dbReference type="InterPro" id="IPR052127">
    <property type="entry name" value="STE12_transcription_factor"/>
</dbReference>
<organism evidence="6 7">
    <name type="scientific">Saitozyma podzolica</name>
    <dbReference type="NCBI Taxonomy" id="1890683"/>
    <lineage>
        <taxon>Eukaryota</taxon>
        <taxon>Fungi</taxon>
        <taxon>Dikarya</taxon>
        <taxon>Basidiomycota</taxon>
        <taxon>Agaricomycotina</taxon>
        <taxon>Tremellomycetes</taxon>
        <taxon>Tremellales</taxon>
        <taxon>Trimorphomycetaceae</taxon>
        <taxon>Saitozyma</taxon>
    </lineage>
</organism>
<keyword evidence="6" id="KW-0371">Homeobox</keyword>
<keyword evidence="4" id="KW-0539">Nucleus</keyword>